<protein>
    <submittedName>
        <fullName evidence="1">Uncharacterized protein</fullName>
    </submittedName>
</protein>
<evidence type="ECO:0000313" key="2">
    <source>
        <dbReference type="Proteomes" id="UP001220228"/>
    </source>
</evidence>
<organism evidence="1 2">
    <name type="scientific">Lacticaseibacillus huelsenbergensis</name>
    <dbReference type="NCBI Taxonomy" id="3035291"/>
    <lineage>
        <taxon>Bacteria</taxon>
        <taxon>Bacillati</taxon>
        <taxon>Bacillota</taxon>
        <taxon>Bacilli</taxon>
        <taxon>Lactobacillales</taxon>
        <taxon>Lactobacillaceae</taxon>
        <taxon>Lacticaseibacillus</taxon>
    </lineage>
</organism>
<proteinExistence type="predicted"/>
<evidence type="ECO:0000313" key="1">
    <source>
        <dbReference type="EMBL" id="WFB40086.1"/>
    </source>
</evidence>
<name>A0ABY8DYP3_9LACO</name>
<reference evidence="1 2" key="1">
    <citation type="submission" date="2023-03" db="EMBL/GenBank/DDBJ databases">
        <authorList>
            <person name="Ruckert-Reed C."/>
        </authorList>
    </citation>
    <scope>NUCLEOTIDE SEQUENCE [LARGE SCALE GENOMIC DNA]</scope>
    <source>
        <strain evidence="1 2">DSM 115425</strain>
    </source>
</reference>
<keyword evidence="2" id="KW-1185">Reference proteome</keyword>
<dbReference type="EMBL" id="CP120687">
    <property type="protein sequence ID" value="WFB40086.1"/>
    <property type="molecule type" value="Genomic_DNA"/>
</dbReference>
<sequence>MIKGDEHMQPVTITNLDRLLTALIQARQRGEVQQTVVERVPSEPGADHIFGIRTDQGEFKPLIRFRFDQKLPDNYAEALKQHGYRLEVLHGKH</sequence>
<gene>
    <name evidence="1" type="ORF">LHUE1_000861</name>
</gene>
<accession>A0ABY8DYP3</accession>
<dbReference type="Proteomes" id="UP001220228">
    <property type="component" value="Chromosome"/>
</dbReference>